<comment type="caution">
    <text evidence="1">The sequence shown here is derived from an EMBL/GenBank/DDBJ whole genome shotgun (WGS) entry which is preliminary data.</text>
</comment>
<gene>
    <name evidence="1" type="ORF">CR513_35031</name>
</gene>
<reference evidence="1" key="1">
    <citation type="submission" date="2018-05" db="EMBL/GenBank/DDBJ databases">
        <title>Draft genome of Mucuna pruriens seed.</title>
        <authorList>
            <person name="Nnadi N.E."/>
            <person name="Vos R."/>
            <person name="Hasami M.H."/>
            <person name="Devisetty U.K."/>
            <person name="Aguiy J.C."/>
        </authorList>
    </citation>
    <scope>NUCLEOTIDE SEQUENCE [LARGE SCALE GENOMIC DNA]</scope>
    <source>
        <strain evidence="1">JCA_2017</strain>
    </source>
</reference>
<feature type="non-terminal residue" evidence="1">
    <location>
        <position position="1"/>
    </location>
</feature>
<evidence type="ECO:0000313" key="1">
    <source>
        <dbReference type="EMBL" id="RDX83990.1"/>
    </source>
</evidence>
<protein>
    <recommendedName>
        <fullName evidence="3">DUF4216 domain-containing protein</fullName>
    </recommendedName>
</protein>
<evidence type="ECO:0008006" key="3">
    <source>
        <dbReference type="Google" id="ProtNLM"/>
    </source>
</evidence>
<keyword evidence="2" id="KW-1185">Reference proteome</keyword>
<organism evidence="1 2">
    <name type="scientific">Mucuna pruriens</name>
    <name type="common">Velvet bean</name>
    <name type="synonym">Dolichos pruriens</name>
    <dbReference type="NCBI Taxonomy" id="157652"/>
    <lineage>
        <taxon>Eukaryota</taxon>
        <taxon>Viridiplantae</taxon>
        <taxon>Streptophyta</taxon>
        <taxon>Embryophyta</taxon>
        <taxon>Tracheophyta</taxon>
        <taxon>Spermatophyta</taxon>
        <taxon>Magnoliopsida</taxon>
        <taxon>eudicotyledons</taxon>
        <taxon>Gunneridae</taxon>
        <taxon>Pentapetalae</taxon>
        <taxon>rosids</taxon>
        <taxon>fabids</taxon>
        <taxon>Fabales</taxon>
        <taxon>Fabaceae</taxon>
        <taxon>Papilionoideae</taxon>
        <taxon>50 kb inversion clade</taxon>
        <taxon>NPAAA clade</taxon>
        <taxon>indigoferoid/millettioid clade</taxon>
        <taxon>Phaseoleae</taxon>
        <taxon>Mucuna</taxon>
    </lineage>
</organism>
<dbReference type="EMBL" id="QJKJ01007186">
    <property type="protein sequence ID" value="RDX83990.1"/>
    <property type="molecule type" value="Genomic_DNA"/>
</dbReference>
<dbReference type="PANTHER" id="PTHR48258">
    <property type="entry name" value="DUF4218 DOMAIN-CONTAINING PROTEIN-RELATED"/>
    <property type="match status" value="1"/>
</dbReference>
<dbReference type="OrthoDB" id="1709318at2759"/>
<dbReference type="Proteomes" id="UP000257109">
    <property type="component" value="Unassembled WGS sequence"/>
</dbReference>
<proteinExistence type="predicted"/>
<accession>A0A371G0E4</accession>
<name>A0A371G0E4_MUCPR</name>
<dbReference type="AlphaFoldDB" id="A0A371G0E4"/>
<dbReference type="PANTHER" id="PTHR48258:SF9">
    <property type="entry name" value="OS01G0348150 PROTEIN"/>
    <property type="match status" value="1"/>
</dbReference>
<sequence length="136" mass="15493">MQNNGVMVMVESMHFSILKGKNQIMTSICYFGVIEKILKVDYTKFRVSIQINMSVQTNELGFTFVDLGKVGYKGESFIMVSHGKQVFYVNDLLNKRSMHRSDENLDTSFDLTDTPSFSTHMPTFNGGNEVYDVHVT</sequence>
<evidence type="ECO:0000313" key="2">
    <source>
        <dbReference type="Proteomes" id="UP000257109"/>
    </source>
</evidence>